<dbReference type="Proteomes" id="UP000030832">
    <property type="component" value="Unassembled WGS sequence"/>
</dbReference>
<evidence type="ECO:0000313" key="2">
    <source>
        <dbReference type="Proteomes" id="UP000030832"/>
    </source>
</evidence>
<dbReference type="AlphaFoldDB" id="A0A0B0IMU5"/>
<protein>
    <submittedName>
        <fullName evidence="1">Uncharacterized protein</fullName>
    </submittedName>
</protein>
<evidence type="ECO:0000313" key="1">
    <source>
        <dbReference type="EMBL" id="KHF41001.1"/>
    </source>
</evidence>
<accession>A0A0B0IMU5</accession>
<sequence length="136" mass="15165">MYTIVPIALKYSYFLMINEVASGYKTKAGIQNISRRGERKREEPPFLKSEEVALAAHAVRAKENPTPLRLNPNGGSAHRFEVKEKGKSPLFLKSEEVALAPHAVRAKENPTPLRLNLNGGSAHRFEVKEKGKSPLF</sequence>
<keyword evidence="2" id="KW-1185">Reference proteome</keyword>
<reference evidence="1 2" key="1">
    <citation type="submission" date="2014-09" db="EMBL/GenBank/DDBJ databases">
        <title>Genome sequencing and annotation of Bacillus Okhensis strain Kh10-101T.</title>
        <authorList>
            <person name="Prakash J.S."/>
        </authorList>
    </citation>
    <scope>NUCLEOTIDE SEQUENCE [LARGE SCALE GENOMIC DNA]</scope>
    <source>
        <strain evidence="2">Kh10-101T</strain>
    </source>
</reference>
<dbReference type="EMBL" id="JRJU01000005">
    <property type="protein sequence ID" value="KHF41001.1"/>
    <property type="molecule type" value="Genomic_DNA"/>
</dbReference>
<gene>
    <name evidence="1" type="ORF">LQ50_06335</name>
</gene>
<organism evidence="1 2">
    <name type="scientific">Halalkalibacter okhensis</name>
    <dbReference type="NCBI Taxonomy" id="333138"/>
    <lineage>
        <taxon>Bacteria</taxon>
        <taxon>Bacillati</taxon>
        <taxon>Bacillota</taxon>
        <taxon>Bacilli</taxon>
        <taxon>Bacillales</taxon>
        <taxon>Bacillaceae</taxon>
        <taxon>Halalkalibacter</taxon>
    </lineage>
</organism>
<proteinExistence type="predicted"/>
<comment type="caution">
    <text evidence="1">The sequence shown here is derived from an EMBL/GenBank/DDBJ whole genome shotgun (WGS) entry which is preliminary data.</text>
</comment>
<name>A0A0B0IMU5_9BACI</name>
<dbReference type="STRING" id="333138.LQ50_06335"/>
<dbReference type="RefSeq" id="WP_034627057.1">
    <property type="nucleotide sequence ID" value="NZ_JRJU01000005.1"/>
</dbReference>